<evidence type="ECO:0000313" key="2">
    <source>
        <dbReference type="EMBL" id="CAA0832434.1"/>
    </source>
</evidence>
<dbReference type="EMBL" id="CACSLK010027833">
    <property type="protein sequence ID" value="CAA0832434.1"/>
    <property type="molecule type" value="Genomic_DNA"/>
</dbReference>
<evidence type="ECO:0008006" key="4">
    <source>
        <dbReference type="Google" id="ProtNLM"/>
    </source>
</evidence>
<feature type="region of interest" description="Disordered" evidence="1">
    <location>
        <begin position="1"/>
        <end position="58"/>
    </location>
</feature>
<evidence type="ECO:0000313" key="3">
    <source>
        <dbReference type="Proteomes" id="UP001153555"/>
    </source>
</evidence>
<reference evidence="2" key="1">
    <citation type="submission" date="2019-12" db="EMBL/GenBank/DDBJ databases">
        <authorList>
            <person name="Scholes J."/>
        </authorList>
    </citation>
    <scope>NUCLEOTIDE SEQUENCE</scope>
</reference>
<name>A0A9N7NNM2_STRHE</name>
<evidence type="ECO:0000256" key="1">
    <source>
        <dbReference type="SAM" id="MobiDB-lite"/>
    </source>
</evidence>
<keyword evidence="3" id="KW-1185">Reference proteome</keyword>
<accession>A0A9N7NNM2</accession>
<organism evidence="2 3">
    <name type="scientific">Striga hermonthica</name>
    <name type="common">Purple witchweed</name>
    <name type="synonym">Buchnera hermonthica</name>
    <dbReference type="NCBI Taxonomy" id="68872"/>
    <lineage>
        <taxon>Eukaryota</taxon>
        <taxon>Viridiplantae</taxon>
        <taxon>Streptophyta</taxon>
        <taxon>Embryophyta</taxon>
        <taxon>Tracheophyta</taxon>
        <taxon>Spermatophyta</taxon>
        <taxon>Magnoliopsida</taxon>
        <taxon>eudicotyledons</taxon>
        <taxon>Gunneridae</taxon>
        <taxon>Pentapetalae</taxon>
        <taxon>asterids</taxon>
        <taxon>lamiids</taxon>
        <taxon>Lamiales</taxon>
        <taxon>Orobanchaceae</taxon>
        <taxon>Buchnereae</taxon>
        <taxon>Striga</taxon>
    </lineage>
</organism>
<dbReference type="AlphaFoldDB" id="A0A9N7NNM2"/>
<feature type="region of interest" description="Disordered" evidence="1">
    <location>
        <begin position="81"/>
        <end position="108"/>
    </location>
</feature>
<proteinExistence type="predicted"/>
<gene>
    <name evidence="2" type="ORF">SHERM_27729</name>
</gene>
<comment type="caution">
    <text evidence="2">The sequence shown here is derived from an EMBL/GenBank/DDBJ whole genome shotgun (WGS) entry which is preliminary data.</text>
</comment>
<dbReference type="Proteomes" id="UP001153555">
    <property type="component" value="Unassembled WGS sequence"/>
</dbReference>
<protein>
    <recommendedName>
        <fullName evidence="4">Pentatricopeptide repeat-containing protein</fullName>
    </recommendedName>
</protein>
<sequence>MRQEKTVDGVSGPTEVTQHDGDNLYGPWIQVPQRSRPAYGKRYTGTDKPHIAHNQSMSTGLGSRFDILHRESLNEPNYTFEFGSSSASKPREERAMPNKSGGGKGEKEWRLFSGKGKNQGRATTFNTRAVAPSGFEDIAEPRTTSEKSSTKGTLFGGGWLVAVRGGVGRERRVFGKHERPILSLFVIVQVVVVSRHDSSRTLLADEEQAVNALTLVLTVPDPASIPPIFRSNSLTPELHLHRRVYTEAISKLRDSNDPDSIRTLIRDSMEQLSSCKSENLISHFIVLYGRGGLVGDAVDLFDRMPAMGMSRNVKTQLVALFLPPGP</sequence>